<feature type="transmembrane region" description="Helical" evidence="7">
    <location>
        <begin position="12"/>
        <end position="34"/>
    </location>
</feature>
<dbReference type="Gene3D" id="1.10.760.10">
    <property type="entry name" value="Cytochrome c-like domain"/>
    <property type="match status" value="2"/>
</dbReference>
<evidence type="ECO:0000256" key="3">
    <source>
        <dbReference type="ARBA" id="ARBA00022723"/>
    </source>
</evidence>
<dbReference type="EMBL" id="PHUF01000004">
    <property type="protein sequence ID" value="PKB14770.1"/>
    <property type="molecule type" value="Genomic_DNA"/>
</dbReference>
<dbReference type="RefSeq" id="WP_100867563.1">
    <property type="nucleotide sequence ID" value="NZ_PHUF01000004.1"/>
</dbReference>
<keyword evidence="7" id="KW-1133">Transmembrane helix</keyword>
<dbReference type="InterPro" id="IPR036909">
    <property type="entry name" value="Cyt_c-like_dom_sf"/>
</dbReference>
<dbReference type="PROSITE" id="PS51007">
    <property type="entry name" value="CYTC"/>
    <property type="match status" value="2"/>
</dbReference>
<evidence type="ECO:0000256" key="5">
    <source>
        <dbReference type="ARBA" id="ARBA00023004"/>
    </source>
</evidence>
<evidence type="ECO:0000256" key="6">
    <source>
        <dbReference type="PROSITE-ProRule" id="PRU00433"/>
    </source>
</evidence>
<reference evidence="9 10" key="1">
    <citation type="submission" date="2017-11" db="EMBL/GenBank/DDBJ databases">
        <title>Genomic Encyclopedia of Type Strains, Phase III (KMG-III): the genomes of soil and plant-associated and newly described type strains.</title>
        <authorList>
            <person name="Whitman W."/>
        </authorList>
    </citation>
    <scope>NUCLEOTIDE SEQUENCE [LARGE SCALE GENOMIC DNA]</scope>
    <source>
        <strain evidence="9 10">CGMCC 1.12274</strain>
    </source>
</reference>
<evidence type="ECO:0000313" key="9">
    <source>
        <dbReference type="EMBL" id="PKB14770.1"/>
    </source>
</evidence>
<keyword evidence="5 6" id="KW-0408">Iron</keyword>
<keyword evidence="2 6" id="KW-0349">Heme</keyword>
<dbReference type="GO" id="GO:0009055">
    <property type="term" value="F:electron transfer activity"/>
    <property type="evidence" value="ECO:0007669"/>
    <property type="project" value="InterPro"/>
</dbReference>
<keyword evidence="3 6" id="KW-0479">Metal-binding</keyword>
<keyword evidence="4" id="KW-0249">Electron transport</keyword>
<name>A0A2N0H7C0_9SPHN</name>
<feature type="domain" description="Cytochrome c" evidence="8">
    <location>
        <begin position="63"/>
        <end position="164"/>
    </location>
</feature>
<evidence type="ECO:0000259" key="8">
    <source>
        <dbReference type="PROSITE" id="PS51007"/>
    </source>
</evidence>
<dbReference type="Pfam" id="PF00034">
    <property type="entry name" value="Cytochrom_C"/>
    <property type="match status" value="2"/>
</dbReference>
<dbReference type="InterPro" id="IPR002327">
    <property type="entry name" value="Cyt_c_1A/1B"/>
</dbReference>
<dbReference type="AlphaFoldDB" id="A0A2N0H7C0"/>
<keyword evidence="7" id="KW-0812">Transmembrane</keyword>
<evidence type="ECO:0000256" key="2">
    <source>
        <dbReference type="ARBA" id="ARBA00022617"/>
    </source>
</evidence>
<dbReference type="GO" id="GO:0020037">
    <property type="term" value="F:heme binding"/>
    <property type="evidence" value="ECO:0007669"/>
    <property type="project" value="InterPro"/>
</dbReference>
<dbReference type="PANTHER" id="PTHR11961">
    <property type="entry name" value="CYTOCHROME C"/>
    <property type="match status" value="1"/>
</dbReference>
<sequence>MAESDRFNTAAGWVLFSGIVALGLSAVSSGYFAADKVHSPKAEEGAAGEAKGAVAIETLLASADVAKGEAVFKKCASCHTANQGGPNGIGPNLYGVMGEAIAAGRGGFAFSDALKGKGGKWDFTTMNEWLTSPKAFAPGTKMSFAGLPDAAERANLMVYLNSLGSNLPLPAAPAAAAEGEGAAAPAAVVGDAAAGEKSFAKCKACHTINPGGANGIGPNLAGVAGEAVATGRGGFAFSDALKTKGGTWDDATLDAWLTNPKAFAPGTKMTFAGIADAQERANIIAYMKTAK</sequence>
<gene>
    <name evidence="9" type="ORF">B0I00_2371</name>
</gene>
<comment type="caution">
    <text evidence="9">The sequence shown here is derived from an EMBL/GenBank/DDBJ whole genome shotgun (WGS) entry which is preliminary data.</text>
</comment>
<evidence type="ECO:0000256" key="1">
    <source>
        <dbReference type="ARBA" id="ARBA00022448"/>
    </source>
</evidence>
<keyword evidence="10" id="KW-1185">Reference proteome</keyword>
<evidence type="ECO:0000256" key="4">
    <source>
        <dbReference type="ARBA" id="ARBA00022982"/>
    </source>
</evidence>
<dbReference type="GO" id="GO:0046872">
    <property type="term" value="F:metal ion binding"/>
    <property type="evidence" value="ECO:0007669"/>
    <property type="project" value="UniProtKB-KW"/>
</dbReference>
<dbReference type="Proteomes" id="UP000232587">
    <property type="component" value="Unassembled WGS sequence"/>
</dbReference>
<keyword evidence="1" id="KW-0813">Transport</keyword>
<dbReference type="SUPFAM" id="SSF46626">
    <property type="entry name" value="Cytochrome c"/>
    <property type="match status" value="2"/>
</dbReference>
<organism evidence="9 10">
    <name type="scientific">Novosphingobium kunmingense</name>
    <dbReference type="NCBI Taxonomy" id="1211806"/>
    <lineage>
        <taxon>Bacteria</taxon>
        <taxon>Pseudomonadati</taxon>
        <taxon>Pseudomonadota</taxon>
        <taxon>Alphaproteobacteria</taxon>
        <taxon>Sphingomonadales</taxon>
        <taxon>Sphingomonadaceae</taxon>
        <taxon>Novosphingobium</taxon>
    </lineage>
</organism>
<dbReference type="InterPro" id="IPR009056">
    <property type="entry name" value="Cyt_c-like_dom"/>
</dbReference>
<feature type="domain" description="Cytochrome c" evidence="8">
    <location>
        <begin position="190"/>
        <end position="291"/>
    </location>
</feature>
<evidence type="ECO:0000256" key="7">
    <source>
        <dbReference type="SAM" id="Phobius"/>
    </source>
</evidence>
<proteinExistence type="predicted"/>
<keyword evidence="7" id="KW-0472">Membrane</keyword>
<dbReference type="PRINTS" id="PR00604">
    <property type="entry name" value="CYTCHRMECIAB"/>
</dbReference>
<accession>A0A2N0H7C0</accession>
<protein>
    <submittedName>
        <fullName evidence="9">Cytochrome c</fullName>
    </submittedName>
</protein>
<evidence type="ECO:0000313" key="10">
    <source>
        <dbReference type="Proteomes" id="UP000232587"/>
    </source>
</evidence>
<dbReference type="OrthoDB" id="9805828at2"/>